<comment type="caution">
    <text evidence="2">The sequence shown here is derived from an EMBL/GenBank/DDBJ whole genome shotgun (WGS) entry which is preliminary data.</text>
</comment>
<reference evidence="2 3" key="1">
    <citation type="submission" date="2021-06" db="EMBL/GenBank/DDBJ databases">
        <title>Actinomycetes sequencing.</title>
        <authorList>
            <person name="Shan Q."/>
        </authorList>
    </citation>
    <scope>NUCLEOTIDE SEQUENCE [LARGE SCALE GENOMIC DNA]</scope>
    <source>
        <strain evidence="2 3">NEAU-G5</strain>
    </source>
</reference>
<evidence type="ECO:0000313" key="3">
    <source>
        <dbReference type="Proteomes" id="UP000733379"/>
    </source>
</evidence>
<evidence type="ECO:0000256" key="1">
    <source>
        <dbReference type="SAM" id="MobiDB-lite"/>
    </source>
</evidence>
<gene>
    <name evidence="2" type="ORF">KO481_40290</name>
</gene>
<dbReference type="RefSeq" id="WP_215923830.1">
    <property type="nucleotide sequence ID" value="NZ_JAHKNI010000025.1"/>
</dbReference>
<dbReference type="Proteomes" id="UP000733379">
    <property type="component" value="Unassembled WGS sequence"/>
</dbReference>
<keyword evidence="3" id="KW-1185">Reference proteome</keyword>
<dbReference type="EMBL" id="JAHKNI010000025">
    <property type="protein sequence ID" value="MBU3067746.1"/>
    <property type="molecule type" value="Genomic_DNA"/>
</dbReference>
<evidence type="ECO:0000313" key="2">
    <source>
        <dbReference type="EMBL" id="MBU3067746.1"/>
    </source>
</evidence>
<feature type="region of interest" description="Disordered" evidence="1">
    <location>
        <begin position="392"/>
        <end position="428"/>
    </location>
</feature>
<accession>A0ABS6BBS8</accession>
<proteinExistence type="predicted"/>
<sequence>MSTTDITIADIDRWNPDDIDAVFHICTQQAAHCDGRVSDLGSLSAFDSWGGPASIAAGQSVGNTQTDFDSHGQLVAGIAAAVKSAAAEVAAVKSRLAGLRSEAQQAGFAIAGDGAVVPTRDGPFTVAEQQARTLQLSILQLDVQQLLASAQAADTDLATAISWNTPIAIANRLANNRLHPINLSPDLIAYTEQQATADGIDPAVLLAILWQEQQWYQGDDGLFGAGEQDFGHIFDWMLTQTVDPTKSLGIAHMKLPTARMLADQYGITVGDTPLSSLNDAQLAKLMEEDKQVDIALAGKYLQYLRDEPTPGEPAHYGANTNAQQFLLYSADDRQVRDYNQKFGDDIEPRQGAIRPRLANYDQFSQWYSDTRAWEALTPAQRAQALGQLGTKQLPDVGPLLHTPYPEPNDINPVRGLPSSLPAPPPTIP</sequence>
<name>A0ABS6BBS8_9NOCA</name>
<organism evidence="2 3">
    <name type="scientific">Nocardia albiluteola</name>
    <dbReference type="NCBI Taxonomy" id="2842303"/>
    <lineage>
        <taxon>Bacteria</taxon>
        <taxon>Bacillati</taxon>
        <taxon>Actinomycetota</taxon>
        <taxon>Actinomycetes</taxon>
        <taxon>Mycobacteriales</taxon>
        <taxon>Nocardiaceae</taxon>
        <taxon>Nocardia</taxon>
    </lineage>
</organism>
<protein>
    <submittedName>
        <fullName evidence="2">Uncharacterized protein</fullName>
    </submittedName>
</protein>